<dbReference type="AlphaFoldDB" id="A0A512H442"/>
<reference evidence="1 2" key="1">
    <citation type="submission" date="2019-07" db="EMBL/GenBank/DDBJ databases">
        <title>Whole genome shotgun sequence of Rhodospirillum oryzae NBRC 107573.</title>
        <authorList>
            <person name="Hosoyama A."/>
            <person name="Uohara A."/>
            <person name="Ohji S."/>
            <person name="Ichikawa N."/>
        </authorList>
    </citation>
    <scope>NUCLEOTIDE SEQUENCE [LARGE SCALE GENOMIC DNA]</scope>
    <source>
        <strain evidence="1 2">NBRC 107573</strain>
    </source>
</reference>
<name>A0A512H442_9PROT</name>
<evidence type="ECO:0000313" key="2">
    <source>
        <dbReference type="Proteomes" id="UP000321567"/>
    </source>
</evidence>
<comment type="caution">
    <text evidence="1">The sequence shown here is derived from an EMBL/GenBank/DDBJ whole genome shotgun (WGS) entry which is preliminary data.</text>
</comment>
<sequence>MPVVKDIGWLELELEAARQAERELKARLKDAYGSEERAQAFLDAFDRNRRAWTEPAEEENCSCTREAARASA</sequence>
<keyword evidence="2" id="KW-1185">Reference proteome</keyword>
<dbReference type="RefSeq" id="WP_147162269.1">
    <property type="nucleotide sequence ID" value="NZ_BJZO01000005.1"/>
</dbReference>
<protein>
    <submittedName>
        <fullName evidence="1">Uncharacterized protein</fullName>
    </submittedName>
</protein>
<dbReference type="Proteomes" id="UP000321567">
    <property type="component" value="Unassembled WGS sequence"/>
</dbReference>
<dbReference type="EMBL" id="BJZO01000005">
    <property type="protein sequence ID" value="GEO80207.1"/>
    <property type="molecule type" value="Genomic_DNA"/>
</dbReference>
<gene>
    <name evidence="1" type="ORF">ROR02_03380</name>
</gene>
<accession>A0A512H442</accession>
<proteinExistence type="predicted"/>
<evidence type="ECO:0000313" key="1">
    <source>
        <dbReference type="EMBL" id="GEO80207.1"/>
    </source>
</evidence>
<organism evidence="1 2">
    <name type="scientific">Pararhodospirillum oryzae</name>
    <dbReference type="NCBI Taxonomy" id="478448"/>
    <lineage>
        <taxon>Bacteria</taxon>
        <taxon>Pseudomonadati</taxon>
        <taxon>Pseudomonadota</taxon>
        <taxon>Alphaproteobacteria</taxon>
        <taxon>Rhodospirillales</taxon>
        <taxon>Rhodospirillaceae</taxon>
        <taxon>Pararhodospirillum</taxon>
    </lineage>
</organism>